<protein>
    <recommendedName>
        <fullName evidence="2">Xylanolytic transcriptional activator regulatory domain-containing protein</fullName>
    </recommendedName>
</protein>
<dbReference type="Proteomes" id="UP000235672">
    <property type="component" value="Unassembled WGS sequence"/>
</dbReference>
<dbReference type="GO" id="GO:0008270">
    <property type="term" value="F:zinc ion binding"/>
    <property type="evidence" value="ECO:0007669"/>
    <property type="project" value="InterPro"/>
</dbReference>
<reference evidence="3 4" key="1">
    <citation type="submission" date="2016-05" db="EMBL/GenBank/DDBJ databases">
        <title>A degradative enzymes factory behind the ericoid mycorrhizal symbiosis.</title>
        <authorList>
            <consortium name="DOE Joint Genome Institute"/>
            <person name="Martino E."/>
            <person name="Morin E."/>
            <person name="Grelet G."/>
            <person name="Kuo A."/>
            <person name="Kohler A."/>
            <person name="Daghino S."/>
            <person name="Barry K."/>
            <person name="Choi C."/>
            <person name="Cichocki N."/>
            <person name="Clum A."/>
            <person name="Copeland A."/>
            <person name="Hainaut M."/>
            <person name="Haridas S."/>
            <person name="Labutti K."/>
            <person name="Lindquist E."/>
            <person name="Lipzen A."/>
            <person name="Khouja H.-R."/>
            <person name="Murat C."/>
            <person name="Ohm R."/>
            <person name="Olson A."/>
            <person name="Spatafora J."/>
            <person name="Veneault-Fourrey C."/>
            <person name="Henrissat B."/>
            <person name="Grigoriev I."/>
            <person name="Martin F."/>
            <person name="Perotto S."/>
        </authorList>
    </citation>
    <scope>NUCLEOTIDE SEQUENCE [LARGE SCALE GENOMIC DNA]</scope>
    <source>
        <strain evidence="3 4">UAMH 7357</strain>
    </source>
</reference>
<gene>
    <name evidence="3" type="ORF">NA56DRAFT_709550</name>
</gene>
<organism evidence="3 4">
    <name type="scientific">Hyaloscypha hepaticicola</name>
    <dbReference type="NCBI Taxonomy" id="2082293"/>
    <lineage>
        <taxon>Eukaryota</taxon>
        <taxon>Fungi</taxon>
        <taxon>Dikarya</taxon>
        <taxon>Ascomycota</taxon>
        <taxon>Pezizomycotina</taxon>
        <taxon>Leotiomycetes</taxon>
        <taxon>Helotiales</taxon>
        <taxon>Hyaloscyphaceae</taxon>
        <taxon>Hyaloscypha</taxon>
    </lineage>
</organism>
<name>A0A2J6PNT4_9HELO</name>
<dbReference type="EMBL" id="KZ613511">
    <property type="protein sequence ID" value="PMD15667.1"/>
    <property type="molecule type" value="Genomic_DNA"/>
</dbReference>
<accession>A0A2J6PNT4</accession>
<feature type="domain" description="Xylanolytic transcriptional activator regulatory" evidence="2">
    <location>
        <begin position="119"/>
        <end position="287"/>
    </location>
</feature>
<evidence type="ECO:0000256" key="1">
    <source>
        <dbReference type="ARBA" id="ARBA00023242"/>
    </source>
</evidence>
<dbReference type="OrthoDB" id="4216928at2759"/>
<sequence length="303" mass="34912">MEKSSPQRISTRRKSCVATRDLLCNYPMTKDDDIESSQSFDLAFEYPPFNSSYIPTSGSTFSFQFDDLLNPALTPSGNVYLSKDKLDCCVQYFKDYLKNIIQHARTPIINPNIYSDDDVLHPYLQDVYLICGAYLSKTAANETLIFHILSTKLEGLIAKRQYYCSFEDDLASVQAFIIYQIIRLFDGDIRQRGMAEAQFQLLDAWAMRLRQQSELGLSFSIQSSPYRKWLFIESVRRTILMSIFLKAVYYAIKEGFCDKVPDMAGLPLTVKGELWEAKSESEWMQTTHGIQPDVLTYHEFVEV</sequence>
<dbReference type="InterPro" id="IPR007219">
    <property type="entry name" value="XnlR_reg_dom"/>
</dbReference>
<dbReference type="AlphaFoldDB" id="A0A2J6PNT4"/>
<proteinExistence type="predicted"/>
<dbReference type="GO" id="GO:0003677">
    <property type="term" value="F:DNA binding"/>
    <property type="evidence" value="ECO:0007669"/>
    <property type="project" value="InterPro"/>
</dbReference>
<evidence type="ECO:0000313" key="4">
    <source>
        <dbReference type="Proteomes" id="UP000235672"/>
    </source>
</evidence>
<keyword evidence="4" id="KW-1185">Reference proteome</keyword>
<dbReference type="Pfam" id="PF04082">
    <property type="entry name" value="Fungal_trans"/>
    <property type="match status" value="1"/>
</dbReference>
<evidence type="ECO:0000313" key="3">
    <source>
        <dbReference type="EMBL" id="PMD15667.1"/>
    </source>
</evidence>
<dbReference type="GO" id="GO:0006351">
    <property type="term" value="P:DNA-templated transcription"/>
    <property type="evidence" value="ECO:0007669"/>
    <property type="project" value="InterPro"/>
</dbReference>
<evidence type="ECO:0000259" key="2">
    <source>
        <dbReference type="Pfam" id="PF04082"/>
    </source>
</evidence>
<dbReference type="STRING" id="1745343.A0A2J6PNT4"/>
<keyword evidence="1" id="KW-0539">Nucleus</keyword>